<dbReference type="Ensembl" id="ENSCCNT00000022232.1">
    <property type="protein sequence ID" value="ENSCCNP00000017087.1"/>
    <property type="gene ID" value="ENSCCNG00000008082.1"/>
</dbReference>
<evidence type="ECO:0000256" key="1">
    <source>
        <dbReference type="ARBA" id="ARBA00004245"/>
    </source>
</evidence>
<feature type="domain" description="TOG" evidence="9">
    <location>
        <begin position="668"/>
        <end position="905"/>
    </location>
</feature>
<feature type="region of interest" description="Disordered" evidence="6">
    <location>
        <begin position="532"/>
        <end position="593"/>
    </location>
</feature>
<accession>A0A8C0ZTF7</accession>
<dbReference type="GO" id="GO:0040001">
    <property type="term" value="P:establishment of mitotic spindle localization"/>
    <property type="evidence" value="ECO:0007669"/>
    <property type="project" value="TreeGrafter"/>
</dbReference>
<reference evidence="10" key="1">
    <citation type="submission" date="2023-09" db="UniProtKB">
        <authorList>
            <consortium name="Ensembl"/>
        </authorList>
    </citation>
    <scope>IDENTIFICATION</scope>
</reference>
<gene>
    <name evidence="10" type="primary">LOC109689930</name>
</gene>
<evidence type="ECO:0000259" key="9">
    <source>
        <dbReference type="SMART" id="SM01349"/>
    </source>
</evidence>
<dbReference type="AlphaFoldDB" id="A0A8C0ZTF7"/>
<feature type="transmembrane region" description="Helical" evidence="7">
    <location>
        <begin position="1136"/>
        <end position="1160"/>
    </location>
</feature>
<feature type="repeat" description="HEAT" evidence="5">
    <location>
        <begin position="94"/>
        <end position="132"/>
    </location>
</feature>
<organism evidence="10">
    <name type="scientific">Castor canadensis</name>
    <name type="common">American beaver</name>
    <dbReference type="NCBI Taxonomy" id="51338"/>
    <lineage>
        <taxon>Eukaryota</taxon>
        <taxon>Metazoa</taxon>
        <taxon>Chordata</taxon>
        <taxon>Craniata</taxon>
        <taxon>Vertebrata</taxon>
        <taxon>Euteleostomi</taxon>
        <taxon>Mammalia</taxon>
        <taxon>Eutheria</taxon>
        <taxon>Euarchontoglires</taxon>
        <taxon>Glires</taxon>
        <taxon>Rodentia</taxon>
        <taxon>Castorimorpha</taxon>
        <taxon>Castoridae</taxon>
        <taxon>Castor</taxon>
    </lineage>
</organism>
<evidence type="ECO:0000256" key="5">
    <source>
        <dbReference type="PROSITE-ProRule" id="PRU00103"/>
    </source>
</evidence>
<dbReference type="InterPro" id="IPR048491">
    <property type="entry name" value="XMAP215_CLASP_TOG"/>
</dbReference>
<keyword evidence="4" id="KW-0206">Cytoskeleton</keyword>
<dbReference type="Pfam" id="PF21040">
    <property type="entry name" value="CEP104-like_TOG"/>
    <property type="match status" value="1"/>
</dbReference>
<dbReference type="GO" id="GO:0007026">
    <property type="term" value="P:negative regulation of microtubule depolymerization"/>
    <property type="evidence" value="ECO:0007669"/>
    <property type="project" value="UniProtKB-ARBA"/>
</dbReference>
<dbReference type="PANTHER" id="PTHR21567">
    <property type="entry name" value="CLASP"/>
    <property type="match status" value="1"/>
</dbReference>
<feature type="compositionally biased region" description="Low complexity" evidence="6">
    <location>
        <begin position="406"/>
        <end position="428"/>
    </location>
</feature>
<dbReference type="InterPro" id="IPR034085">
    <property type="entry name" value="TOG"/>
</dbReference>
<evidence type="ECO:0000256" key="2">
    <source>
        <dbReference type="ARBA" id="ARBA00022490"/>
    </source>
</evidence>
<dbReference type="GO" id="GO:0072686">
    <property type="term" value="C:mitotic spindle"/>
    <property type="evidence" value="ECO:0007669"/>
    <property type="project" value="TreeGrafter"/>
</dbReference>
<protein>
    <recommendedName>
        <fullName evidence="9">TOG domain-containing protein</fullName>
    </recommendedName>
</protein>
<evidence type="ECO:0000256" key="8">
    <source>
        <dbReference type="SAM" id="SignalP"/>
    </source>
</evidence>
<dbReference type="PANTHER" id="PTHR21567:SF30">
    <property type="entry name" value="CLIP-ASSOCIATING PROTEIN 2"/>
    <property type="match status" value="1"/>
</dbReference>
<dbReference type="GO" id="GO:0005876">
    <property type="term" value="C:spindle microtubule"/>
    <property type="evidence" value="ECO:0007669"/>
    <property type="project" value="TreeGrafter"/>
</dbReference>
<dbReference type="FunFam" id="1.25.10.10:FF:000005">
    <property type="entry name" value="CLIP-associating protein 1 isoform 2"/>
    <property type="match status" value="1"/>
</dbReference>
<keyword evidence="3" id="KW-0677">Repeat</keyword>
<dbReference type="InterPro" id="IPR016024">
    <property type="entry name" value="ARM-type_fold"/>
</dbReference>
<dbReference type="Gene3D" id="1.25.10.10">
    <property type="entry name" value="Leucine-rich Repeat Variant"/>
    <property type="match status" value="3"/>
</dbReference>
<keyword evidence="7" id="KW-1133">Transmembrane helix</keyword>
<feature type="region of interest" description="Disordered" evidence="6">
    <location>
        <begin position="404"/>
        <end position="435"/>
    </location>
</feature>
<name>A0A8C0ZTF7_CASCN</name>
<dbReference type="InterPro" id="IPR021133">
    <property type="entry name" value="HEAT_type_2"/>
</dbReference>
<feature type="region of interest" description="Disordered" evidence="6">
    <location>
        <begin position="898"/>
        <end position="948"/>
    </location>
</feature>
<keyword evidence="8" id="KW-0732">Signal</keyword>
<dbReference type="GO" id="GO:0000776">
    <property type="term" value="C:kinetochore"/>
    <property type="evidence" value="ECO:0007669"/>
    <property type="project" value="TreeGrafter"/>
</dbReference>
<feature type="compositionally biased region" description="Low complexity" evidence="6">
    <location>
        <begin position="648"/>
        <end position="662"/>
    </location>
</feature>
<feature type="compositionally biased region" description="Polar residues" evidence="6">
    <location>
        <begin position="921"/>
        <end position="942"/>
    </location>
</feature>
<feature type="domain" description="TOG" evidence="9">
    <location>
        <begin position="192"/>
        <end position="407"/>
    </location>
</feature>
<evidence type="ECO:0000256" key="7">
    <source>
        <dbReference type="SAM" id="Phobius"/>
    </source>
</evidence>
<feature type="chain" id="PRO_5034413285" description="TOG domain-containing protein" evidence="8">
    <location>
        <begin position="30"/>
        <end position="1209"/>
    </location>
</feature>
<feature type="signal peptide" evidence="8">
    <location>
        <begin position="1"/>
        <end position="29"/>
    </location>
</feature>
<dbReference type="InterPro" id="IPR011989">
    <property type="entry name" value="ARM-like"/>
</dbReference>
<comment type="subcellular location">
    <subcellularLocation>
        <location evidence="1">Cytoplasm</location>
        <location evidence="1">Cytoskeleton</location>
    </subcellularLocation>
</comment>
<feature type="region of interest" description="Disordered" evidence="6">
    <location>
        <begin position="638"/>
        <end position="666"/>
    </location>
</feature>
<dbReference type="InterPro" id="IPR024395">
    <property type="entry name" value="CLASP_N_dom"/>
</dbReference>
<evidence type="ECO:0000313" key="10">
    <source>
        <dbReference type="Ensembl" id="ENSCCNP00000017087.1"/>
    </source>
</evidence>
<dbReference type="SUPFAM" id="SSF48371">
    <property type="entry name" value="ARM repeat"/>
    <property type="match status" value="2"/>
</dbReference>
<keyword evidence="7" id="KW-0472">Membrane</keyword>
<dbReference type="Pfam" id="PF21041">
    <property type="entry name" value="XMAP215_CLASP_TOG"/>
    <property type="match status" value="1"/>
</dbReference>
<keyword evidence="7" id="KW-0812">Transmembrane</keyword>
<feature type="region of interest" description="Disordered" evidence="6">
    <location>
        <begin position="972"/>
        <end position="1027"/>
    </location>
</feature>
<feature type="compositionally biased region" description="Basic and acidic residues" evidence="6">
    <location>
        <begin position="975"/>
        <end position="992"/>
    </location>
</feature>
<feature type="compositionally biased region" description="Polar residues" evidence="6">
    <location>
        <begin position="996"/>
        <end position="1006"/>
    </location>
</feature>
<feature type="region of interest" description="Disordered" evidence="6">
    <location>
        <begin position="141"/>
        <end position="188"/>
    </location>
</feature>
<dbReference type="GO" id="GO:0005815">
    <property type="term" value="C:microtubule organizing center"/>
    <property type="evidence" value="ECO:0007669"/>
    <property type="project" value="TreeGrafter"/>
</dbReference>
<dbReference type="PROSITE" id="PS50077">
    <property type="entry name" value="HEAT_REPEAT"/>
    <property type="match status" value="1"/>
</dbReference>
<evidence type="ECO:0000256" key="3">
    <source>
        <dbReference type="ARBA" id="ARBA00022737"/>
    </source>
</evidence>
<proteinExistence type="predicted"/>
<dbReference type="GO" id="GO:0008017">
    <property type="term" value="F:microtubule binding"/>
    <property type="evidence" value="ECO:0007669"/>
    <property type="project" value="UniProtKB-ARBA"/>
</dbReference>
<evidence type="ECO:0000256" key="6">
    <source>
        <dbReference type="SAM" id="MobiDB-lite"/>
    </source>
</evidence>
<dbReference type="Pfam" id="PF12348">
    <property type="entry name" value="CLASP_N"/>
    <property type="match status" value="1"/>
</dbReference>
<keyword evidence="2" id="KW-0963">Cytoplasm</keyword>
<dbReference type="FunFam" id="1.25.10.10:FF:000001">
    <property type="entry name" value="CLIP-associating protein 1 isoform 2"/>
    <property type="match status" value="1"/>
</dbReference>
<dbReference type="GO" id="GO:0090307">
    <property type="term" value="P:mitotic spindle assembly"/>
    <property type="evidence" value="ECO:0007669"/>
    <property type="project" value="TreeGrafter"/>
</dbReference>
<dbReference type="GO" id="GO:0045180">
    <property type="term" value="C:basal cortex"/>
    <property type="evidence" value="ECO:0007669"/>
    <property type="project" value="TreeGrafter"/>
</dbReference>
<sequence>MELSYIYLLFFPLPAHLVIVALIDRMGDAKDKVREEAQTLTLKLMDEVASPMYVWEQLASGFKHKNFRSREGVCLCLIETLNTFGTQSLLVSKLVPHLCVLFGDSNNQVRNAAILAIVEIYRHVGEKLRMDLYRKGIPSASFDDEESVDGNRPSSAASAFKVPAPKTPGNPVNSARKPASAGGPKVGGNIYSSRELEETLNKIREILSDDKHDWDQRANALKKIRSLLVAGAAQYDCFFQHLRLLDGALKLSAKDLRSQVVREACITVAHLSTVLGNKFDHVMATSGCAAIRFIIRHTHVPRLIPLITSNCTSKSVPVRRRSFEFLDLLLQEWQTHSLERHAAVLVETIKKGIHDADAEARVEARKTYMGLRNHFPGEAETLYNSLEPSYQKSLQTYLKSSGSVASLPQSDRSSSSSQESLNSKTSSLPGSLQRSRSDIDVNAAAGAKAHHAAGQSVRSGRLGAGALNPGSYASLGKIPNCGNKFSRGSHLSIFICVWCLAGSRSGSPGRVLTTTALSTVSSGAQRVLVNSASAQKRSKIPRSQGCSREASPSRLSVARSSRIPRPSVSQGCSREASRESSRDTSPVRSFQPLGYGISQSSRLSSSVSAMRVLNTGSDVEEAVADALKKPARRRYESYGMHSDDDANSDASSACSERSYSSRNGSIPTYMRQTEDVAEVLNRCASSNWSERKEGLLGLQNLLKNQRTLSRVELKRLCEIFTRMFADPHGKVFSMFLETLVDFIQVHKDDLQDWLFVLLTQLLKKMGADLLGSVQAKVQKALDVTRESFPNDLQFNILMRFTVDQTQTPSLKVKVAILKYIETLAKQMDPGDFINSSETRLAVSRVITWTTEPKSSDVRKAAQSVLISLFELNTPEFTMLLGALPKTFQDGATKLLHNHLRNTGNGTQSSMGSPLTRPTPRSPANWSSPLTSPTNTSQNTLSPSAFDYDTENMNSDDIYSSLRGVTEAIQSFSFRSQEDMSEPLKRDPRKDDGDSVSDATDSSQTALDNKASLLHSMPPHSSPRSRDYNPYNYSDNISPFNKSALKEAMFDDDADQFPDGMFWVMLLVPIFWRTGNQQSKQNVFALLIKFFMYGVRYDVRPYTFPRGCPVLPTSFVGKTVLCLFDGLGTIVINPLTIYASICFCALSCILLVCLSVFMPIIHCSDYCSFIESFEIRMFDSCSFVLFQDCLGYQDHLQLHMNFRIDFSVSA</sequence>
<feature type="domain" description="TOG" evidence="9">
    <location>
        <begin position="2"/>
        <end position="159"/>
    </location>
</feature>
<dbReference type="GO" id="GO:0005881">
    <property type="term" value="C:cytoplasmic microtubule"/>
    <property type="evidence" value="ECO:0007669"/>
    <property type="project" value="TreeGrafter"/>
</dbReference>
<dbReference type="SMART" id="SM01349">
    <property type="entry name" value="TOG"/>
    <property type="match status" value="3"/>
</dbReference>
<evidence type="ECO:0000256" key="4">
    <source>
        <dbReference type="ARBA" id="ARBA00023212"/>
    </source>
</evidence>
<feature type="compositionally biased region" description="Polar residues" evidence="6">
    <location>
        <begin position="900"/>
        <end position="912"/>
    </location>
</feature>